<reference evidence="2 3" key="1">
    <citation type="journal article" date="2011" name="J. Bacteriol.">
        <title>Genome sequence of the ethanol-producing Zymomonas mobilis subsp. mobilis lectotype strain ATCC 10988.</title>
        <authorList>
            <person name="Pappas K.M."/>
            <person name="Kouvelis V.N."/>
            <person name="Saunders E."/>
            <person name="Brettin T.S."/>
            <person name="Bruce D."/>
            <person name="Detter C."/>
            <person name="Balakireva M."/>
            <person name="Han C.S."/>
            <person name="Savvakis G."/>
            <person name="Kyrpides N.C."/>
            <person name="Typas M.A."/>
        </authorList>
    </citation>
    <scope>NUCLEOTIDE SEQUENCE [LARGE SCALE GENOMIC DNA]</scope>
    <source>
        <strain evidence="3">ATCC 10988 / DSM 424 / CCUG 17860 / LMG 404 / NCIMB 8938 / NRRL B-806 / ZM1</strain>
    </source>
</reference>
<proteinExistence type="predicted"/>
<name>A0A0H3G6F3_ZYMMA</name>
<dbReference type="GeneID" id="79904462"/>
<dbReference type="Proteomes" id="UP000001494">
    <property type="component" value="Chromosome"/>
</dbReference>
<organism evidence="2 3">
    <name type="scientific">Zymomonas mobilis subsp. mobilis (strain ATCC 10988 / DSM 424 / LMG 404 / NCIMB 8938 / NRRL B-806 / ZM1)</name>
    <dbReference type="NCBI Taxonomy" id="555217"/>
    <lineage>
        <taxon>Bacteria</taxon>
        <taxon>Pseudomonadati</taxon>
        <taxon>Pseudomonadota</taxon>
        <taxon>Alphaproteobacteria</taxon>
        <taxon>Sphingomonadales</taxon>
        <taxon>Zymomonadaceae</taxon>
        <taxon>Zymomonas</taxon>
    </lineage>
</organism>
<protein>
    <recommendedName>
        <fullName evidence="4">Beta-barrel assembly complex subunit BamF</fullName>
    </recommendedName>
</protein>
<dbReference type="RefSeq" id="WP_011240254.1">
    <property type="nucleotide sequence ID" value="NC_017262.1"/>
</dbReference>
<dbReference type="HOGENOM" id="CLU_1874124_0_0_5"/>
<evidence type="ECO:0008006" key="4">
    <source>
        <dbReference type="Google" id="ProtNLM"/>
    </source>
</evidence>
<dbReference type="Pfam" id="PF11233">
    <property type="entry name" value="DUF3035"/>
    <property type="match status" value="1"/>
</dbReference>
<dbReference type="EMBL" id="CP002850">
    <property type="protein sequence ID" value="AEH62710.1"/>
    <property type="molecule type" value="Genomic_DNA"/>
</dbReference>
<sequence precursor="true">MIKTTKNNPVAPLLKKSAIIMMGLAAAITAGCTTHKSKPGVFANPNAKEMEATRQQPLVIPPEFTLAPPKPGAPRPQDTDSSTQALAAMFGQPAVKAAAERGLLEKASAKRAQPGIRSSVGDPQTETVNKGGLTSDLVASPAKQDDLAVVKAGGQEAPSVPPVTYKNMPQ</sequence>
<dbReference type="InterPro" id="IPR021395">
    <property type="entry name" value="DUF3035"/>
</dbReference>
<evidence type="ECO:0000313" key="2">
    <source>
        <dbReference type="EMBL" id="AEH62710.1"/>
    </source>
</evidence>
<dbReference type="PROSITE" id="PS51257">
    <property type="entry name" value="PROKAR_LIPOPROTEIN"/>
    <property type="match status" value="1"/>
</dbReference>
<dbReference type="AlphaFoldDB" id="A0A0H3G6F3"/>
<dbReference type="eggNOG" id="ENOG5030N9J">
    <property type="taxonomic scope" value="Bacteria"/>
</dbReference>
<accession>A0A0H3G6F3</accession>
<gene>
    <name evidence="2" type="ordered locus">Zmob_0873</name>
</gene>
<evidence type="ECO:0000256" key="1">
    <source>
        <dbReference type="SAM" id="MobiDB-lite"/>
    </source>
</evidence>
<feature type="region of interest" description="Disordered" evidence="1">
    <location>
        <begin position="107"/>
        <end position="139"/>
    </location>
</feature>
<evidence type="ECO:0000313" key="3">
    <source>
        <dbReference type="Proteomes" id="UP000001494"/>
    </source>
</evidence>
<feature type="region of interest" description="Disordered" evidence="1">
    <location>
        <begin position="62"/>
        <end position="82"/>
    </location>
</feature>
<dbReference type="KEGG" id="zmm:Zmob_0873"/>
<dbReference type="OrthoDB" id="8478256at2"/>